<name>A0A6J6N4I1_9ZZZZ</name>
<reference evidence="1" key="1">
    <citation type="submission" date="2020-05" db="EMBL/GenBank/DDBJ databases">
        <authorList>
            <person name="Chiriac C."/>
            <person name="Salcher M."/>
            <person name="Ghai R."/>
            <person name="Kavagutti S V."/>
        </authorList>
    </citation>
    <scope>NUCLEOTIDE SEQUENCE</scope>
</reference>
<dbReference type="EMBL" id="CAEZXM010000011">
    <property type="protein sequence ID" value="CAB4679735.1"/>
    <property type="molecule type" value="Genomic_DNA"/>
</dbReference>
<dbReference type="AlphaFoldDB" id="A0A6J6N4I1"/>
<accession>A0A6J6N4I1</accession>
<organism evidence="1">
    <name type="scientific">freshwater metagenome</name>
    <dbReference type="NCBI Taxonomy" id="449393"/>
    <lineage>
        <taxon>unclassified sequences</taxon>
        <taxon>metagenomes</taxon>
        <taxon>ecological metagenomes</taxon>
    </lineage>
</organism>
<protein>
    <submittedName>
        <fullName evidence="1">Unannotated protein</fullName>
    </submittedName>
</protein>
<gene>
    <name evidence="1" type="ORF">UFOPK2366_00118</name>
</gene>
<evidence type="ECO:0000313" key="1">
    <source>
        <dbReference type="EMBL" id="CAB4679735.1"/>
    </source>
</evidence>
<proteinExistence type="predicted"/>
<sequence>MDGHLVAVEVGVECGTNQRMNLQGLALNEHRLECLDAQAVKRWCTVEHYWVFLDDVFEDIPHLRATTLDHALGALDVLRQLEVDETLHHERLEQFECHQLGQTTLVQLQRWAGHDDRTARIVDALTEQVLTEATLLALEHVGQ</sequence>